<sequence>MRFRRRRRGTTHTAGAFLRVLVVALVTLLGTSTAAASAPGARAPVRARIVGGEQVVRGQVPWVVALTDVAGRQFCGGALVAVDRVVTAAHCTMDPASGRARPPRDLRAVVGRKDLRSPQGRTVRVAHVRRPADYEHFTRGSDVAVVTLAEPVDLPTVDMVRQGETAPYRPGVTGTVYGWGRTGESAPAAAVLRSVRLPVMADSACERAYTTFDETEMFCAGYPEGGRDACTGDSGGPFVVRGRLVGVVSYGSGCARAGFPGVYTRLAHYADEMSER</sequence>
<dbReference type="AlphaFoldDB" id="A0A2T0GTX7"/>
<reference evidence="5 6" key="1">
    <citation type="submission" date="2018-03" db="EMBL/GenBank/DDBJ databases">
        <title>Actinopolyspora mortivallis from Sahara, screening for active biomolecules.</title>
        <authorList>
            <person name="Selama O."/>
            <person name="Wellington E.M.H."/>
            <person name="Hacene H."/>
        </authorList>
    </citation>
    <scope>NUCLEOTIDE SEQUENCE [LARGE SCALE GENOMIC DNA]</scope>
    <source>
        <strain evidence="5 6">M5A</strain>
    </source>
</reference>
<dbReference type="Gene3D" id="2.40.10.10">
    <property type="entry name" value="Trypsin-like serine proteases"/>
    <property type="match status" value="1"/>
</dbReference>
<keyword evidence="3" id="KW-0645">Protease</keyword>
<protein>
    <submittedName>
        <fullName evidence="5">Trypsin</fullName>
    </submittedName>
</protein>
<dbReference type="InterPro" id="IPR033116">
    <property type="entry name" value="TRYPSIN_SER"/>
</dbReference>
<dbReference type="PROSITE" id="PS00135">
    <property type="entry name" value="TRYPSIN_SER"/>
    <property type="match status" value="1"/>
</dbReference>
<dbReference type="STRING" id="1050202.GCA_000384035_02245"/>
<evidence type="ECO:0000256" key="3">
    <source>
        <dbReference type="RuleBase" id="RU363034"/>
    </source>
</evidence>
<dbReference type="PANTHER" id="PTHR24276">
    <property type="entry name" value="POLYSERASE-RELATED"/>
    <property type="match status" value="1"/>
</dbReference>
<evidence type="ECO:0000313" key="6">
    <source>
        <dbReference type="Proteomes" id="UP000239352"/>
    </source>
</evidence>
<dbReference type="SMART" id="SM00020">
    <property type="entry name" value="Tryp_SPc"/>
    <property type="match status" value="1"/>
</dbReference>
<dbReference type="PROSITE" id="PS00134">
    <property type="entry name" value="TRYPSIN_HIS"/>
    <property type="match status" value="1"/>
</dbReference>
<feature type="domain" description="Peptidase S1" evidence="4">
    <location>
        <begin position="49"/>
        <end position="276"/>
    </location>
</feature>
<gene>
    <name evidence="5" type="ORF">CEP50_14730</name>
</gene>
<comment type="caution">
    <text evidence="5">The sequence shown here is derived from an EMBL/GenBank/DDBJ whole genome shotgun (WGS) entry which is preliminary data.</text>
</comment>
<organism evidence="5 6">
    <name type="scientific">Actinopolyspora mortivallis</name>
    <dbReference type="NCBI Taxonomy" id="33906"/>
    <lineage>
        <taxon>Bacteria</taxon>
        <taxon>Bacillati</taxon>
        <taxon>Actinomycetota</taxon>
        <taxon>Actinomycetes</taxon>
        <taxon>Actinopolysporales</taxon>
        <taxon>Actinopolysporaceae</taxon>
        <taxon>Actinopolyspora</taxon>
    </lineage>
</organism>
<dbReference type="GO" id="GO:0006508">
    <property type="term" value="P:proteolysis"/>
    <property type="evidence" value="ECO:0007669"/>
    <property type="project" value="UniProtKB-KW"/>
</dbReference>
<dbReference type="InterPro" id="IPR043504">
    <property type="entry name" value="Peptidase_S1_PA_chymotrypsin"/>
</dbReference>
<dbReference type="InParanoid" id="A0A2T0GTX7"/>
<comment type="similarity">
    <text evidence="1">Belongs to the peptidase S1 family.</text>
</comment>
<evidence type="ECO:0000259" key="4">
    <source>
        <dbReference type="PROSITE" id="PS50240"/>
    </source>
</evidence>
<evidence type="ECO:0000313" key="5">
    <source>
        <dbReference type="EMBL" id="PRW62575.1"/>
    </source>
</evidence>
<dbReference type="GO" id="GO:0004252">
    <property type="term" value="F:serine-type endopeptidase activity"/>
    <property type="evidence" value="ECO:0007669"/>
    <property type="project" value="InterPro"/>
</dbReference>
<dbReference type="PROSITE" id="PS50240">
    <property type="entry name" value="TRYPSIN_DOM"/>
    <property type="match status" value="1"/>
</dbReference>
<keyword evidence="2" id="KW-1015">Disulfide bond</keyword>
<dbReference type="Pfam" id="PF00089">
    <property type="entry name" value="Trypsin"/>
    <property type="match status" value="1"/>
</dbReference>
<dbReference type="Proteomes" id="UP000239352">
    <property type="component" value="Unassembled WGS sequence"/>
</dbReference>
<dbReference type="InterPro" id="IPR001314">
    <property type="entry name" value="Peptidase_S1A"/>
</dbReference>
<accession>A0A2T0GTX7</accession>
<dbReference type="CDD" id="cd00190">
    <property type="entry name" value="Tryp_SPc"/>
    <property type="match status" value="1"/>
</dbReference>
<evidence type="ECO:0000256" key="2">
    <source>
        <dbReference type="ARBA" id="ARBA00023157"/>
    </source>
</evidence>
<dbReference type="InterPro" id="IPR001254">
    <property type="entry name" value="Trypsin_dom"/>
</dbReference>
<dbReference type="SUPFAM" id="SSF50494">
    <property type="entry name" value="Trypsin-like serine proteases"/>
    <property type="match status" value="1"/>
</dbReference>
<dbReference type="InterPro" id="IPR050430">
    <property type="entry name" value="Peptidase_S1"/>
</dbReference>
<dbReference type="PANTHER" id="PTHR24276:SF98">
    <property type="entry name" value="FI18310P1-RELATED"/>
    <property type="match status" value="1"/>
</dbReference>
<name>A0A2T0GTX7_ACTMO</name>
<keyword evidence="6" id="KW-1185">Reference proteome</keyword>
<dbReference type="InterPro" id="IPR009003">
    <property type="entry name" value="Peptidase_S1_PA"/>
</dbReference>
<keyword evidence="3" id="KW-0720">Serine protease</keyword>
<dbReference type="FunFam" id="2.40.10.10:FF:000002">
    <property type="entry name" value="Transmembrane protease serine"/>
    <property type="match status" value="1"/>
</dbReference>
<proteinExistence type="inferred from homology"/>
<dbReference type="InterPro" id="IPR018114">
    <property type="entry name" value="TRYPSIN_HIS"/>
</dbReference>
<dbReference type="EMBL" id="PVSR01000029">
    <property type="protein sequence ID" value="PRW62575.1"/>
    <property type="molecule type" value="Genomic_DNA"/>
</dbReference>
<evidence type="ECO:0000256" key="1">
    <source>
        <dbReference type="ARBA" id="ARBA00007664"/>
    </source>
</evidence>
<dbReference type="RefSeq" id="WP_106114531.1">
    <property type="nucleotide sequence ID" value="NZ_PVSR01000029.1"/>
</dbReference>
<keyword evidence="3" id="KW-0378">Hydrolase</keyword>
<dbReference type="PRINTS" id="PR00722">
    <property type="entry name" value="CHYMOTRYPSIN"/>
</dbReference>